<evidence type="ECO:0000256" key="5">
    <source>
        <dbReference type="ARBA" id="ARBA00023136"/>
    </source>
</evidence>
<sequence length="106" mass="10864">MTGSAHPAYSLAALCAVGGTMGFIKTRSIPSLIGGILIGSIYGISGHRIQSGQRYGHEIATAASVILLASSVGRFRKATVPKILTGTGLLGTGYYGKQVNDYGFGS</sequence>
<organism evidence="8">
    <name type="scientific">Melampsora larici-populina (strain 98AG31 / pathotype 3-4-7)</name>
    <name type="common">Poplar leaf rust fungus</name>
    <dbReference type="NCBI Taxonomy" id="747676"/>
    <lineage>
        <taxon>Eukaryota</taxon>
        <taxon>Fungi</taxon>
        <taxon>Dikarya</taxon>
        <taxon>Basidiomycota</taxon>
        <taxon>Pucciniomycotina</taxon>
        <taxon>Pucciniomycetes</taxon>
        <taxon>Pucciniales</taxon>
        <taxon>Melampsoraceae</taxon>
        <taxon>Melampsora</taxon>
    </lineage>
</organism>
<keyword evidence="4 6" id="KW-1133">Transmembrane helix</keyword>
<evidence type="ECO:0000256" key="3">
    <source>
        <dbReference type="ARBA" id="ARBA00022692"/>
    </source>
</evidence>
<evidence type="ECO:0000313" key="8">
    <source>
        <dbReference type="Proteomes" id="UP000001072"/>
    </source>
</evidence>
<dbReference type="OrthoDB" id="5620at2759"/>
<keyword evidence="3 6" id="KW-0812">Transmembrane</keyword>
<gene>
    <name evidence="7" type="ORF">MELLADRAFT_107330</name>
</gene>
<reference evidence="8" key="1">
    <citation type="journal article" date="2011" name="Proc. Natl. Acad. Sci. U.S.A.">
        <title>Obligate biotrophy features unraveled by the genomic analysis of rust fungi.</title>
        <authorList>
            <person name="Duplessis S."/>
            <person name="Cuomo C.A."/>
            <person name="Lin Y.-C."/>
            <person name="Aerts A."/>
            <person name="Tisserant E."/>
            <person name="Veneault-Fourrey C."/>
            <person name="Joly D.L."/>
            <person name="Hacquard S."/>
            <person name="Amselem J."/>
            <person name="Cantarel B.L."/>
            <person name="Chiu R."/>
            <person name="Coutinho P.M."/>
            <person name="Feau N."/>
            <person name="Field M."/>
            <person name="Frey P."/>
            <person name="Gelhaye E."/>
            <person name="Goldberg J."/>
            <person name="Grabherr M.G."/>
            <person name="Kodira C.D."/>
            <person name="Kohler A."/>
            <person name="Kuees U."/>
            <person name="Lindquist E.A."/>
            <person name="Lucas S.M."/>
            <person name="Mago R."/>
            <person name="Mauceli E."/>
            <person name="Morin E."/>
            <person name="Murat C."/>
            <person name="Pangilinan J.L."/>
            <person name="Park R."/>
            <person name="Pearson M."/>
            <person name="Quesneville H."/>
            <person name="Rouhier N."/>
            <person name="Sakthikumar S."/>
            <person name="Salamov A.A."/>
            <person name="Schmutz J."/>
            <person name="Selles B."/>
            <person name="Shapiro H."/>
            <person name="Tanguay P."/>
            <person name="Tuskan G.A."/>
            <person name="Henrissat B."/>
            <person name="Van de Peer Y."/>
            <person name="Rouze P."/>
            <person name="Ellis J.G."/>
            <person name="Dodds P.N."/>
            <person name="Schein J.E."/>
            <person name="Zhong S."/>
            <person name="Hamelin R.C."/>
            <person name="Grigoriev I.V."/>
            <person name="Szabo L.J."/>
            <person name="Martin F."/>
        </authorList>
    </citation>
    <scope>NUCLEOTIDE SEQUENCE [LARGE SCALE GENOMIC DNA]</scope>
    <source>
        <strain evidence="8">98AG31 / pathotype 3-4-7</strain>
    </source>
</reference>
<name>F4RPF0_MELLP</name>
<evidence type="ECO:0008006" key="9">
    <source>
        <dbReference type="Google" id="ProtNLM"/>
    </source>
</evidence>
<dbReference type="InterPro" id="IPR005349">
    <property type="entry name" value="TMEM14"/>
</dbReference>
<evidence type="ECO:0000256" key="1">
    <source>
        <dbReference type="ARBA" id="ARBA00004370"/>
    </source>
</evidence>
<dbReference type="VEuPathDB" id="FungiDB:MELLADRAFT_107330"/>
<dbReference type="PANTHER" id="PTHR12668">
    <property type="entry name" value="TRANSMEMBRANE PROTEIN 14, 15"/>
    <property type="match status" value="1"/>
</dbReference>
<dbReference type="RefSeq" id="XP_007411217.1">
    <property type="nucleotide sequence ID" value="XM_007411155.1"/>
</dbReference>
<accession>F4RPF0</accession>
<dbReference type="InterPro" id="IPR044890">
    <property type="entry name" value="TMEM14_sf"/>
</dbReference>
<comment type="subcellular location">
    <subcellularLocation>
        <location evidence="1">Membrane</location>
    </subcellularLocation>
</comment>
<dbReference type="KEGG" id="mlr:MELLADRAFT_107330"/>
<feature type="transmembrane region" description="Helical" evidence="6">
    <location>
        <begin position="6"/>
        <end position="24"/>
    </location>
</feature>
<evidence type="ECO:0000313" key="7">
    <source>
        <dbReference type="EMBL" id="EGG05728.1"/>
    </source>
</evidence>
<dbReference type="EMBL" id="GL883112">
    <property type="protein sequence ID" value="EGG05728.1"/>
    <property type="molecule type" value="Genomic_DNA"/>
</dbReference>
<dbReference type="AlphaFoldDB" id="F4RPF0"/>
<dbReference type="Proteomes" id="UP000001072">
    <property type="component" value="Unassembled WGS sequence"/>
</dbReference>
<dbReference type="GO" id="GO:0016020">
    <property type="term" value="C:membrane"/>
    <property type="evidence" value="ECO:0007669"/>
    <property type="project" value="UniProtKB-SubCell"/>
</dbReference>
<dbReference type="Gene3D" id="1.10.10.1740">
    <property type="entry name" value="Transmembrane protein 14-like"/>
    <property type="match status" value="1"/>
</dbReference>
<evidence type="ECO:0000256" key="2">
    <source>
        <dbReference type="ARBA" id="ARBA00007590"/>
    </source>
</evidence>
<comment type="similarity">
    <text evidence="2">Belongs to the TMEM14 family.</text>
</comment>
<dbReference type="Pfam" id="PF03647">
    <property type="entry name" value="Tmemb_14"/>
    <property type="match status" value="1"/>
</dbReference>
<dbReference type="GeneID" id="18923141"/>
<dbReference type="PANTHER" id="PTHR12668:SF53">
    <property type="entry name" value="TMEM14 PROTEIN HOMOLOG YJR085C"/>
    <property type="match status" value="1"/>
</dbReference>
<evidence type="ECO:0000256" key="4">
    <source>
        <dbReference type="ARBA" id="ARBA00022989"/>
    </source>
</evidence>
<keyword evidence="5 6" id="KW-0472">Membrane</keyword>
<dbReference type="InParanoid" id="F4RPF0"/>
<keyword evidence="8" id="KW-1185">Reference proteome</keyword>
<dbReference type="eggNOG" id="KOG4267">
    <property type="taxonomic scope" value="Eukaryota"/>
</dbReference>
<evidence type="ECO:0000256" key="6">
    <source>
        <dbReference type="SAM" id="Phobius"/>
    </source>
</evidence>
<dbReference type="HOGENOM" id="CLU_096652_3_1_1"/>
<protein>
    <recommendedName>
        <fullName evidence="9">Transmembrane protein 14C</fullName>
    </recommendedName>
</protein>
<feature type="transmembrane region" description="Helical" evidence="6">
    <location>
        <begin position="31"/>
        <end position="49"/>
    </location>
</feature>
<proteinExistence type="inferred from homology"/>
<dbReference type="FunCoup" id="F4RPF0">
    <property type="interactions" value="20"/>
</dbReference>